<dbReference type="Proteomes" id="UP000828390">
    <property type="component" value="Unassembled WGS sequence"/>
</dbReference>
<reference evidence="2" key="1">
    <citation type="journal article" date="2019" name="bioRxiv">
        <title>The Genome of the Zebra Mussel, Dreissena polymorpha: A Resource for Invasive Species Research.</title>
        <authorList>
            <person name="McCartney M.A."/>
            <person name="Auch B."/>
            <person name="Kono T."/>
            <person name="Mallez S."/>
            <person name="Zhang Y."/>
            <person name="Obille A."/>
            <person name="Becker A."/>
            <person name="Abrahante J.E."/>
            <person name="Garbe J."/>
            <person name="Badalamenti J.P."/>
            <person name="Herman A."/>
            <person name="Mangelson H."/>
            <person name="Liachko I."/>
            <person name="Sullivan S."/>
            <person name="Sone E.D."/>
            <person name="Koren S."/>
            <person name="Silverstein K.A.T."/>
            <person name="Beckman K.B."/>
            <person name="Gohl D.M."/>
        </authorList>
    </citation>
    <scope>NUCLEOTIDE SEQUENCE</scope>
    <source>
        <strain evidence="2">Duluth1</strain>
        <tissue evidence="2">Whole animal</tissue>
    </source>
</reference>
<evidence type="ECO:0000313" key="3">
    <source>
        <dbReference type="Proteomes" id="UP000828390"/>
    </source>
</evidence>
<feature type="compositionally biased region" description="Basic and acidic residues" evidence="1">
    <location>
        <begin position="7"/>
        <end position="22"/>
    </location>
</feature>
<accession>A0A9D3YDU2</accession>
<evidence type="ECO:0000256" key="1">
    <source>
        <dbReference type="SAM" id="MobiDB-lite"/>
    </source>
</evidence>
<gene>
    <name evidence="2" type="ORF">DPMN_085490</name>
</gene>
<dbReference type="AlphaFoldDB" id="A0A9D3YDU2"/>
<sequence length="60" mass="6571">MTPHVQGRREQKTRTSADDTRKIPGGRGVGPLTTGCGSCDSVQMSPRDTRRLMRARACLL</sequence>
<reference evidence="2" key="2">
    <citation type="submission" date="2020-11" db="EMBL/GenBank/DDBJ databases">
        <authorList>
            <person name="McCartney M.A."/>
            <person name="Auch B."/>
            <person name="Kono T."/>
            <person name="Mallez S."/>
            <person name="Becker A."/>
            <person name="Gohl D.M."/>
            <person name="Silverstein K.A.T."/>
            <person name="Koren S."/>
            <person name="Bechman K.B."/>
            <person name="Herman A."/>
            <person name="Abrahante J.E."/>
            <person name="Garbe J."/>
        </authorList>
    </citation>
    <scope>NUCLEOTIDE SEQUENCE</scope>
    <source>
        <strain evidence="2">Duluth1</strain>
        <tissue evidence="2">Whole animal</tissue>
    </source>
</reference>
<keyword evidence="3" id="KW-1185">Reference proteome</keyword>
<comment type="caution">
    <text evidence="2">The sequence shown here is derived from an EMBL/GenBank/DDBJ whole genome shotgun (WGS) entry which is preliminary data.</text>
</comment>
<evidence type="ECO:0000313" key="2">
    <source>
        <dbReference type="EMBL" id="KAH3697977.1"/>
    </source>
</evidence>
<dbReference type="EMBL" id="JAIWYP010000016">
    <property type="protein sequence ID" value="KAH3697977.1"/>
    <property type="molecule type" value="Genomic_DNA"/>
</dbReference>
<feature type="region of interest" description="Disordered" evidence="1">
    <location>
        <begin position="1"/>
        <end position="47"/>
    </location>
</feature>
<name>A0A9D3YDU2_DREPO</name>
<protein>
    <submittedName>
        <fullName evidence="2">Uncharacterized protein</fullName>
    </submittedName>
</protein>
<proteinExistence type="predicted"/>
<organism evidence="2 3">
    <name type="scientific">Dreissena polymorpha</name>
    <name type="common">Zebra mussel</name>
    <name type="synonym">Mytilus polymorpha</name>
    <dbReference type="NCBI Taxonomy" id="45954"/>
    <lineage>
        <taxon>Eukaryota</taxon>
        <taxon>Metazoa</taxon>
        <taxon>Spiralia</taxon>
        <taxon>Lophotrochozoa</taxon>
        <taxon>Mollusca</taxon>
        <taxon>Bivalvia</taxon>
        <taxon>Autobranchia</taxon>
        <taxon>Heteroconchia</taxon>
        <taxon>Euheterodonta</taxon>
        <taxon>Imparidentia</taxon>
        <taxon>Neoheterodontei</taxon>
        <taxon>Myida</taxon>
        <taxon>Dreissenoidea</taxon>
        <taxon>Dreissenidae</taxon>
        <taxon>Dreissena</taxon>
    </lineage>
</organism>